<protein>
    <submittedName>
        <fullName evidence="1">Uncharacterized protein</fullName>
    </submittedName>
</protein>
<accession>A0A2T5IZ44</accession>
<dbReference type="Proteomes" id="UP000244223">
    <property type="component" value="Unassembled WGS sequence"/>
</dbReference>
<reference evidence="1 2" key="1">
    <citation type="submission" date="2018-04" db="EMBL/GenBank/DDBJ databases">
        <title>Genomic Encyclopedia of Archaeal and Bacterial Type Strains, Phase II (KMG-II): from individual species to whole genera.</title>
        <authorList>
            <person name="Goeker M."/>
        </authorList>
    </citation>
    <scope>NUCLEOTIDE SEQUENCE [LARGE SCALE GENOMIC DNA]</scope>
    <source>
        <strain evidence="1 2">DSM 5822</strain>
    </source>
</reference>
<organism evidence="1 2">
    <name type="scientific">Agitococcus lubricus</name>
    <dbReference type="NCBI Taxonomy" id="1077255"/>
    <lineage>
        <taxon>Bacteria</taxon>
        <taxon>Pseudomonadati</taxon>
        <taxon>Pseudomonadota</taxon>
        <taxon>Gammaproteobacteria</taxon>
        <taxon>Moraxellales</taxon>
        <taxon>Moraxellaceae</taxon>
        <taxon>Agitococcus</taxon>
    </lineage>
</organism>
<evidence type="ECO:0000313" key="2">
    <source>
        <dbReference type="Proteomes" id="UP000244223"/>
    </source>
</evidence>
<comment type="caution">
    <text evidence="1">The sequence shown here is derived from an EMBL/GenBank/DDBJ whole genome shotgun (WGS) entry which is preliminary data.</text>
</comment>
<evidence type="ECO:0000313" key="1">
    <source>
        <dbReference type="EMBL" id="PTQ89280.1"/>
    </source>
</evidence>
<dbReference type="EMBL" id="QAON01000007">
    <property type="protein sequence ID" value="PTQ89280.1"/>
    <property type="molecule type" value="Genomic_DNA"/>
</dbReference>
<dbReference type="AlphaFoldDB" id="A0A2T5IZ44"/>
<name>A0A2T5IZ44_9GAMM</name>
<keyword evidence="2" id="KW-1185">Reference proteome</keyword>
<proteinExistence type="predicted"/>
<gene>
    <name evidence="1" type="ORF">C8N29_1078</name>
</gene>
<sequence>MELLDMRDEVVVDEWADYEDYDYIDDAVEL</sequence>